<dbReference type="GO" id="GO:0004475">
    <property type="term" value="F:mannose-1-phosphate guanylyltransferase (GTP) activity"/>
    <property type="evidence" value="ECO:0007669"/>
    <property type="project" value="UniProtKB-EC"/>
</dbReference>
<feature type="domain" description="Mannose-6-phosphate isomerase type II C-terminal" evidence="11">
    <location>
        <begin position="358"/>
        <end position="472"/>
    </location>
</feature>
<evidence type="ECO:0000313" key="13">
    <source>
        <dbReference type="EMBL" id="MDP4535897.1"/>
    </source>
</evidence>
<feature type="domain" description="Nucleotidyl transferase" evidence="10">
    <location>
        <begin position="4"/>
        <end position="292"/>
    </location>
</feature>
<keyword evidence="4 13" id="KW-0808">Transferase</keyword>
<evidence type="ECO:0000256" key="5">
    <source>
        <dbReference type="ARBA" id="ARBA00022695"/>
    </source>
</evidence>
<evidence type="ECO:0000256" key="1">
    <source>
        <dbReference type="ARBA" id="ARBA00004823"/>
    </source>
</evidence>
<evidence type="ECO:0000259" key="10">
    <source>
        <dbReference type="Pfam" id="PF00483"/>
    </source>
</evidence>
<keyword evidence="5 13" id="KW-0548">Nucleotidyltransferase</keyword>
<gene>
    <name evidence="13" type="ORF">Q3O60_06840</name>
</gene>
<dbReference type="Gene3D" id="3.90.550.10">
    <property type="entry name" value="Spore Coat Polysaccharide Biosynthesis Protein SpsA, Chain A"/>
    <property type="match status" value="1"/>
</dbReference>
<dbReference type="InterPro" id="IPR001538">
    <property type="entry name" value="Man6P_isomerase-2_C"/>
</dbReference>
<keyword evidence="14" id="KW-1185">Reference proteome</keyword>
<evidence type="ECO:0000313" key="14">
    <source>
        <dbReference type="Proteomes" id="UP001231616"/>
    </source>
</evidence>
<evidence type="ECO:0000256" key="9">
    <source>
        <dbReference type="RuleBase" id="RU004190"/>
    </source>
</evidence>
<dbReference type="PANTHER" id="PTHR46390:SF1">
    <property type="entry name" value="MANNOSE-1-PHOSPHATE GUANYLYLTRANSFERASE"/>
    <property type="match status" value="1"/>
</dbReference>
<dbReference type="CDD" id="cd02509">
    <property type="entry name" value="GDP-M1P_Guanylyltransferase"/>
    <property type="match status" value="1"/>
</dbReference>
<dbReference type="InterPro" id="IPR006375">
    <property type="entry name" value="Man1P_GuaTrfase/Man6P_Isoase"/>
</dbReference>
<dbReference type="CDD" id="cd02213">
    <property type="entry name" value="cupin_PMI_typeII_C"/>
    <property type="match status" value="1"/>
</dbReference>
<keyword evidence="6" id="KW-0547">Nucleotide-binding</keyword>
<evidence type="ECO:0000256" key="3">
    <source>
        <dbReference type="ARBA" id="ARBA00012387"/>
    </source>
</evidence>
<dbReference type="InterPro" id="IPR005835">
    <property type="entry name" value="NTP_transferase_dom"/>
</dbReference>
<dbReference type="InterPro" id="IPR014710">
    <property type="entry name" value="RmlC-like_jellyroll"/>
</dbReference>
<name>A0ABT9GXW1_9GAMM</name>
<dbReference type="PANTHER" id="PTHR46390">
    <property type="entry name" value="MANNOSE-1-PHOSPHATE GUANYLYLTRANSFERASE"/>
    <property type="match status" value="1"/>
</dbReference>
<protein>
    <recommendedName>
        <fullName evidence="3">mannose-1-phosphate guanylyltransferase</fullName>
        <ecNumber evidence="3">2.7.7.13</ecNumber>
    </recommendedName>
</protein>
<dbReference type="NCBIfam" id="TIGR01479">
    <property type="entry name" value="GMP_PMI"/>
    <property type="match status" value="1"/>
</dbReference>
<dbReference type="EMBL" id="JAUZVZ010000007">
    <property type="protein sequence ID" value="MDP4535897.1"/>
    <property type="molecule type" value="Genomic_DNA"/>
</dbReference>
<dbReference type="Pfam" id="PF00483">
    <property type="entry name" value="NTP_transferase"/>
    <property type="match status" value="1"/>
</dbReference>
<accession>A0ABT9GXW1</accession>
<dbReference type="GO" id="GO:0004476">
    <property type="term" value="F:mannose-6-phosphate isomerase activity"/>
    <property type="evidence" value="ECO:0007669"/>
    <property type="project" value="UniProtKB-EC"/>
</dbReference>
<dbReference type="SUPFAM" id="SSF53448">
    <property type="entry name" value="Nucleotide-diphospho-sugar transferases"/>
    <property type="match status" value="1"/>
</dbReference>
<comment type="pathway">
    <text evidence="1">Nucleotide-sugar biosynthesis; GDP-alpha-D-mannose biosynthesis; GDP-alpha-D-mannose from alpha-D-mannose 1-phosphate (GTP route): step 1/1.</text>
</comment>
<dbReference type="InterPro" id="IPR054566">
    <property type="entry name" value="ManC/GMP-like_b-helix"/>
</dbReference>
<dbReference type="InterPro" id="IPR051161">
    <property type="entry name" value="Mannose-6P_isomerase_type2"/>
</dbReference>
<sequence>MIVPVILAGGTGSRLWPLSRELFPKQFLTLHGSESMLQSTLTRLSGLHCEPPLVVINEEHRFIVAEQLRQQQLLDHNILLEPEGRNTAPAIALAALLMQQQGKDPLLLVLAADHVIEQQGAFQRSITQAIPHAAAGKLIVFGVSPQSAATEFGYIKRGASVAVAEGSAEERLPTYQVDRFAEKPDLKTAERFIQSGDYYWNAGMFLVKASKYLAELKQFRPDIYQACQQSMEQPQADMDFIRINTAAFASCPVESIDYALMEQTDDALVVPLYSDWCDVGSWSALWSLAGKDQHGNACHGDIISQHSNDNFVYSESALVAMIGVHDLVVVQTKDAVLVAAKNQVQQVKQLVEQLKVDGRDEHRTHQRVFRPWGHYESLVQEARYQVKHITVKAGERLSSQLHHHRAEHWVIVSGTAKVTINGVAQLLAENESVYIPLGATHSLENPGKIALQLIEVQSGSYLGEDDIVRFEDRYGRG</sequence>
<organism evidence="13 14">
    <name type="scientific">Alkalimonas collagenimarina</name>
    <dbReference type="NCBI Taxonomy" id="400390"/>
    <lineage>
        <taxon>Bacteria</taxon>
        <taxon>Pseudomonadati</taxon>
        <taxon>Pseudomonadota</taxon>
        <taxon>Gammaproteobacteria</taxon>
        <taxon>Alkalimonas</taxon>
    </lineage>
</organism>
<dbReference type="Gene3D" id="2.60.120.10">
    <property type="entry name" value="Jelly Rolls"/>
    <property type="match status" value="1"/>
</dbReference>
<evidence type="ECO:0000256" key="2">
    <source>
        <dbReference type="ARBA" id="ARBA00006115"/>
    </source>
</evidence>
<dbReference type="InterPro" id="IPR011051">
    <property type="entry name" value="RmlC_Cupin_sf"/>
</dbReference>
<keyword evidence="13" id="KW-0413">Isomerase</keyword>
<dbReference type="SUPFAM" id="SSF51182">
    <property type="entry name" value="RmlC-like cupins"/>
    <property type="match status" value="1"/>
</dbReference>
<dbReference type="Proteomes" id="UP001231616">
    <property type="component" value="Unassembled WGS sequence"/>
</dbReference>
<comment type="caution">
    <text evidence="13">The sequence shown here is derived from an EMBL/GenBank/DDBJ whole genome shotgun (WGS) entry which is preliminary data.</text>
</comment>
<keyword evidence="7" id="KW-0342">GTP-binding</keyword>
<evidence type="ECO:0000256" key="8">
    <source>
        <dbReference type="ARBA" id="ARBA00047343"/>
    </source>
</evidence>
<feature type="domain" description="MannoseP isomerase/GMP-like beta-helix" evidence="12">
    <location>
        <begin position="303"/>
        <end position="354"/>
    </location>
</feature>
<evidence type="ECO:0000256" key="6">
    <source>
        <dbReference type="ARBA" id="ARBA00022741"/>
    </source>
</evidence>
<comment type="similarity">
    <text evidence="2 9">Belongs to the mannose-6-phosphate isomerase type 2 family.</text>
</comment>
<dbReference type="EC" id="2.7.7.13" evidence="3"/>
<dbReference type="InterPro" id="IPR049577">
    <property type="entry name" value="GMPP_N"/>
</dbReference>
<evidence type="ECO:0000259" key="12">
    <source>
        <dbReference type="Pfam" id="PF22640"/>
    </source>
</evidence>
<dbReference type="InterPro" id="IPR029044">
    <property type="entry name" value="Nucleotide-diphossugar_trans"/>
</dbReference>
<dbReference type="RefSeq" id="WP_305893159.1">
    <property type="nucleotide sequence ID" value="NZ_JAUZVZ010000007.1"/>
</dbReference>
<dbReference type="Pfam" id="PF22640">
    <property type="entry name" value="ManC_GMP_beta-helix"/>
    <property type="match status" value="1"/>
</dbReference>
<evidence type="ECO:0000259" key="11">
    <source>
        <dbReference type="Pfam" id="PF01050"/>
    </source>
</evidence>
<proteinExistence type="inferred from homology"/>
<comment type="catalytic activity">
    <reaction evidence="8">
        <text>alpha-D-mannose 1-phosphate + GTP + H(+) = GDP-alpha-D-mannose + diphosphate</text>
        <dbReference type="Rhea" id="RHEA:15229"/>
        <dbReference type="ChEBI" id="CHEBI:15378"/>
        <dbReference type="ChEBI" id="CHEBI:33019"/>
        <dbReference type="ChEBI" id="CHEBI:37565"/>
        <dbReference type="ChEBI" id="CHEBI:57527"/>
        <dbReference type="ChEBI" id="CHEBI:58409"/>
        <dbReference type="EC" id="2.7.7.13"/>
    </reaction>
</comment>
<evidence type="ECO:0000256" key="7">
    <source>
        <dbReference type="ARBA" id="ARBA00023134"/>
    </source>
</evidence>
<dbReference type="Pfam" id="PF01050">
    <property type="entry name" value="MannoseP_isomer"/>
    <property type="match status" value="1"/>
</dbReference>
<evidence type="ECO:0000256" key="4">
    <source>
        <dbReference type="ARBA" id="ARBA00022679"/>
    </source>
</evidence>
<reference evidence="13 14" key="1">
    <citation type="submission" date="2023-08" db="EMBL/GenBank/DDBJ databases">
        <authorList>
            <person name="Joshi A."/>
            <person name="Thite S."/>
        </authorList>
    </citation>
    <scope>NUCLEOTIDE SEQUENCE [LARGE SCALE GENOMIC DNA]</scope>
    <source>
        <strain evidence="13 14">AC40</strain>
    </source>
</reference>